<reference evidence="7 8" key="1">
    <citation type="submission" date="2020-09" db="EMBL/GenBank/DDBJ databases">
        <title>Echinicola sp. CAU 1574 isolated from sand of Sido Beach.</title>
        <authorList>
            <person name="Kim W."/>
        </authorList>
    </citation>
    <scope>NUCLEOTIDE SEQUENCE [LARGE SCALE GENOMIC DNA]</scope>
    <source>
        <strain evidence="7 8">CAU 1574</strain>
    </source>
</reference>
<dbReference type="PANTHER" id="PTHR10889:SF1">
    <property type="entry name" value="DEOXYRIBOSE-PHOSPHATE ALDOLASE"/>
    <property type="match status" value="1"/>
</dbReference>
<name>A0ABR9AMV8_9BACT</name>
<feature type="active site" description="Proton donor/acceptor" evidence="6">
    <location>
        <position position="90"/>
    </location>
</feature>
<comment type="caution">
    <text evidence="7">The sequence shown here is derived from an EMBL/GenBank/DDBJ whole genome shotgun (WGS) entry which is preliminary data.</text>
</comment>
<evidence type="ECO:0000256" key="2">
    <source>
        <dbReference type="ARBA" id="ARBA00022490"/>
    </source>
</evidence>
<evidence type="ECO:0000313" key="7">
    <source>
        <dbReference type="EMBL" id="MBD8489677.1"/>
    </source>
</evidence>
<dbReference type="InterPro" id="IPR028581">
    <property type="entry name" value="DeoC_typeI"/>
</dbReference>
<dbReference type="Proteomes" id="UP000647133">
    <property type="component" value="Unassembled WGS sequence"/>
</dbReference>
<keyword evidence="2 6" id="KW-0963">Cytoplasm</keyword>
<dbReference type="Pfam" id="PF01791">
    <property type="entry name" value="DeoC"/>
    <property type="match status" value="1"/>
</dbReference>
<evidence type="ECO:0000256" key="4">
    <source>
        <dbReference type="ARBA" id="ARBA00023270"/>
    </source>
</evidence>
<dbReference type="RefSeq" id="WP_192010565.1">
    <property type="nucleotide sequence ID" value="NZ_JACYTQ010000004.1"/>
</dbReference>
<sequence length="222" mass="24708">MIDVRKYLEHTLLKPDLTDRDINALIEQAKVSQFVGVCVPPFWVKKVKRELQKEDIQVVTVVGFPLGYQMTETKVFETQQAIKNGADEIDVVWSLSAYKSRMNWPKIELAKLSSVCHEEGKILKVIIETALLSDEEKVEACKLCSDAGVDYVKTSTGFSTSGAQLEDIRLMRENLPSNVGIKASGGIKTLDQVLDFIQAGADRIGTSSSVDILKEMAERVEK</sequence>
<comment type="catalytic activity">
    <reaction evidence="5 6">
        <text>2-deoxy-D-ribose 5-phosphate = D-glyceraldehyde 3-phosphate + acetaldehyde</text>
        <dbReference type="Rhea" id="RHEA:12821"/>
        <dbReference type="ChEBI" id="CHEBI:15343"/>
        <dbReference type="ChEBI" id="CHEBI:59776"/>
        <dbReference type="ChEBI" id="CHEBI:62877"/>
        <dbReference type="EC" id="4.1.2.4"/>
    </reaction>
</comment>
<dbReference type="EC" id="4.1.2.4" evidence="6"/>
<dbReference type="InterPro" id="IPR002915">
    <property type="entry name" value="DeoC/FbaB/LacD_aldolase"/>
</dbReference>
<dbReference type="NCBIfam" id="TIGR00126">
    <property type="entry name" value="deoC"/>
    <property type="match status" value="1"/>
</dbReference>
<accession>A0ABR9AMV8</accession>
<dbReference type="HAMAP" id="MF_00114">
    <property type="entry name" value="DeoC_type1"/>
    <property type="match status" value="1"/>
</dbReference>
<gene>
    <name evidence="6 7" type="primary">deoC</name>
    <name evidence="7" type="ORF">IFO69_13050</name>
</gene>
<organism evidence="7 8">
    <name type="scientific">Echinicola arenosa</name>
    <dbReference type="NCBI Taxonomy" id="2774144"/>
    <lineage>
        <taxon>Bacteria</taxon>
        <taxon>Pseudomonadati</taxon>
        <taxon>Bacteroidota</taxon>
        <taxon>Cytophagia</taxon>
        <taxon>Cytophagales</taxon>
        <taxon>Cyclobacteriaceae</taxon>
        <taxon>Echinicola</taxon>
    </lineage>
</organism>
<dbReference type="CDD" id="cd00959">
    <property type="entry name" value="DeoC"/>
    <property type="match status" value="1"/>
</dbReference>
<dbReference type="EMBL" id="JACYTQ010000004">
    <property type="protein sequence ID" value="MBD8489677.1"/>
    <property type="molecule type" value="Genomic_DNA"/>
</dbReference>
<keyword evidence="4 6" id="KW-0704">Schiff base</keyword>
<evidence type="ECO:0000313" key="8">
    <source>
        <dbReference type="Proteomes" id="UP000647133"/>
    </source>
</evidence>
<dbReference type="SUPFAM" id="SSF51569">
    <property type="entry name" value="Aldolase"/>
    <property type="match status" value="1"/>
</dbReference>
<evidence type="ECO:0000256" key="5">
    <source>
        <dbReference type="ARBA" id="ARBA00048791"/>
    </source>
</evidence>
<evidence type="ECO:0000256" key="6">
    <source>
        <dbReference type="HAMAP-Rule" id="MF_00114"/>
    </source>
</evidence>
<dbReference type="SMART" id="SM01133">
    <property type="entry name" value="DeoC"/>
    <property type="match status" value="1"/>
</dbReference>
<dbReference type="PIRSF" id="PIRSF001357">
    <property type="entry name" value="DeoC"/>
    <property type="match status" value="1"/>
</dbReference>
<dbReference type="InterPro" id="IPR011343">
    <property type="entry name" value="DeoC"/>
</dbReference>
<comment type="function">
    <text evidence="6">Catalyzes a reversible aldol reaction between acetaldehyde and D-glyceraldehyde 3-phosphate to generate 2-deoxy-D-ribose 5-phosphate.</text>
</comment>
<dbReference type="Gene3D" id="3.20.20.70">
    <property type="entry name" value="Aldolase class I"/>
    <property type="match status" value="1"/>
</dbReference>
<comment type="subcellular location">
    <subcellularLocation>
        <location evidence="6">Cytoplasm</location>
    </subcellularLocation>
</comment>
<proteinExistence type="inferred from homology"/>
<feature type="active site" description="Proton donor/acceptor" evidence="6">
    <location>
        <position position="182"/>
    </location>
</feature>
<dbReference type="PANTHER" id="PTHR10889">
    <property type="entry name" value="DEOXYRIBOSE-PHOSPHATE ALDOLASE"/>
    <property type="match status" value="1"/>
</dbReference>
<evidence type="ECO:0000256" key="3">
    <source>
        <dbReference type="ARBA" id="ARBA00023239"/>
    </source>
</evidence>
<dbReference type="InterPro" id="IPR013785">
    <property type="entry name" value="Aldolase_TIM"/>
</dbReference>
<feature type="active site" description="Schiff-base intermediate with acetaldehyde" evidence="6">
    <location>
        <position position="153"/>
    </location>
</feature>
<keyword evidence="8" id="KW-1185">Reference proteome</keyword>
<comment type="pathway">
    <text evidence="6">Carbohydrate degradation; 2-deoxy-D-ribose 1-phosphate degradation; D-glyceraldehyde 3-phosphate and acetaldehyde from 2-deoxy-alpha-D-ribose 1-phosphate: step 2/2.</text>
</comment>
<comment type="similarity">
    <text evidence="1 6">Belongs to the DeoC/FbaB aldolase family. DeoC type 1 subfamily.</text>
</comment>
<evidence type="ECO:0000256" key="1">
    <source>
        <dbReference type="ARBA" id="ARBA00010936"/>
    </source>
</evidence>
<protein>
    <recommendedName>
        <fullName evidence="6">Deoxyribose-phosphate aldolase</fullName>
        <shortName evidence="6">DERA</shortName>
        <ecNumber evidence="6">4.1.2.4</ecNumber>
    </recommendedName>
    <alternativeName>
        <fullName evidence="6">2-deoxy-D-ribose 5-phosphate aldolase</fullName>
    </alternativeName>
    <alternativeName>
        <fullName evidence="6">Phosphodeoxyriboaldolase</fullName>
        <shortName evidence="6">Deoxyriboaldolase</shortName>
    </alternativeName>
</protein>
<dbReference type="GO" id="GO:0004139">
    <property type="term" value="F:deoxyribose-phosphate aldolase activity"/>
    <property type="evidence" value="ECO:0007669"/>
    <property type="project" value="UniProtKB-EC"/>
</dbReference>
<keyword evidence="3 6" id="KW-0456">Lyase</keyword>